<dbReference type="InterPro" id="IPR004210">
    <property type="entry name" value="BESS_motif"/>
</dbReference>
<dbReference type="PANTHER" id="PTHR21505:SF12">
    <property type="entry name" value="MADF DOMAIN-CONTAINING PROTEIN-RELATED"/>
    <property type="match status" value="1"/>
</dbReference>
<dbReference type="PANTHER" id="PTHR21505">
    <property type="entry name" value="MADF DOMAIN-CONTAINING PROTEIN-RELATED"/>
    <property type="match status" value="1"/>
</dbReference>
<feature type="compositionally biased region" description="Polar residues" evidence="2">
    <location>
        <begin position="79"/>
        <end position="107"/>
    </location>
</feature>
<name>A0A8S3WFH9_PARAO</name>
<dbReference type="PROSITE" id="PS51029">
    <property type="entry name" value="MADF"/>
    <property type="match status" value="1"/>
</dbReference>
<evidence type="ECO:0000313" key="6">
    <source>
        <dbReference type="Proteomes" id="UP000691718"/>
    </source>
</evidence>
<evidence type="ECO:0000256" key="1">
    <source>
        <dbReference type="PROSITE-ProRule" id="PRU00371"/>
    </source>
</evidence>
<dbReference type="InterPro" id="IPR006578">
    <property type="entry name" value="MADF-dom"/>
</dbReference>
<evidence type="ECO:0000256" key="2">
    <source>
        <dbReference type="SAM" id="MobiDB-lite"/>
    </source>
</evidence>
<dbReference type="OrthoDB" id="10051975at2759"/>
<evidence type="ECO:0000259" key="3">
    <source>
        <dbReference type="PROSITE" id="PS51029"/>
    </source>
</evidence>
<feature type="region of interest" description="Disordered" evidence="2">
    <location>
        <begin position="79"/>
        <end position="116"/>
    </location>
</feature>
<reference evidence="5" key="1">
    <citation type="submission" date="2021-04" db="EMBL/GenBank/DDBJ databases">
        <authorList>
            <person name="Tunstrom K."/>
        </authorList>
    </citation>
    <scope>NUCLEOTIDE SEQUENCE</scope>
</reference>
<feature type="domain" description="BESS" evidence="4">
    <location>
        <begin position="140"/>
        <end position="179"/>
    </location>
</feature>
<sequence>MEWDDATVIKLIDLYHLKEILWNPKNRDYKSRPKRYDAFNEIASEFATDVPEIERKIKNLTSHYYREKKKKIIQISLVQDTPSTSHDSQRDSQSNQNDLPQMSPETWQRNKRPKINPNKELISEALNIMKNVSQRPNVTKDEDGLFGDYIAGQLRQMDRQMKAIVRYRINNIIFEAETGYRSDTFTDFARPSNVSSSHSHPGCYTASSLQQTVVSPSTNNLTSSEYSAQTNPDPQTIQPSSLETFAEEYLALNPSDSVIK</sequence>
<feature type="region of interest" description="Disordered" evidence="2">
    <location>
        <begin position="214"/>
        <end position="239"/>
    </location>
</feature>
<accession>A0A8S3WFH9</accession>
<proteinExistence type="predicted"/>
<dbReference type="GO" id="GO:0005634">
    <property type="term" value="C:nucleus"/>
    <property type="evidence" value="ECO:0007669"/>
    <property type="project" value="UniProtKB-SubCell"/>
</dbReference>
<comment type="caution">
    <text evidence="5">The sequence shown here is derived from an EMBL/GenBank/DDBJ whole genome shotgun (WGS) entry which is preliminary data.</text>
</comment>
<comment type="subcellular location">
    <subcellularLocation>
        <location evidence="1">Nucleus</location>
    </subcellularLocation>
</comment>
<dbReference type="PROSITE" id="PS51031">
    <property type="entry name" value="BESS"/>
    <property type="match status" value="1"/>
</dbReference>
<dbReference type="Proteomes" id="UP000691718">
    <property type="component" value="Unassembled WGS sequence"/>
</dbReference>
<dbReference type="GO" id="GO:0003677">
    <property type="term" value="F:DNA binding"/>
    <property type="evidence" value="ECO:0007669"/>
    <property type="project" value="InterPro"/>
</dbReference>
<keyword evidence="6" id="KW-1185">Reference proteome</keyword>
<feature type="domain" description="MADF" evidence="3">
    <location>
        <begin position="10"/>
        <end position="89"/>
    </location>
</feature>
<organism evidence="5 6">
    <name type="scientific">Parnassius apollo</name>
    <name type="common">Apollo butterfly</name>
    <name type="synonym">Papilio apollo</name>
    <dbReference type="NCBI Taxonomy" id="110799"/>
    <lineage>
        <taxon>Eukaryota</taxon>
        <taxon>Metazoa</taxon>
        <taxon>Ecdysozoa</taxon>
        <taxon>Arthropoda</taxon>
        <taxon>Hexapoda</taxon>
        <taxon>Insecta</taxon>
        <taxon>Pterygota</taxon>
        <taxon>Neoptera</taxon>
        <taxon>Endopterygota</taxon>
        <taxon>Lepidoptera</taxon>
        <taxon>Glossata</taxon>
        <taxon>Ditrysia</taxon>
        <taxon>Papilionoidea</taxon>
        <taxon>Papilionidae</taxon>
        <taxon>Parnassiinae</taxon>
        <taxon>Parnassini</taxon>
        <taxon>Parnassius</taxon>
        <taxon>Parnassius</taxon>
    </lineage>
</organism>
<keyword evidence="1" id="KW-0539">Nucleus</keyword>
<protein>
    <submittedName>
        <fullName evidence="5">(apollo) hypothetical protein</fullName>
    </submittedName>
</protein>
<dbReference type="SMART" id="SM00595">
    <property type="entry name" value="MADF"/>
    <property type="match status" value="1"/>
</dbReference>
<evidence type="ECO:0000313" key="5">
    <source>
        <dbReference type="EMBL" id="CAG4957934.1"/>
    </source>
</evidence>
<gene>
    <name evidence="5" type="ORF">PAPOLLO_LOCUS5853</name>
</gene>
<dbReference type="Pfam" id="PF10545">
    <property type="entry name" value="MADF_DNA_bdg"/>
    <property type="match status" value="1"/>
</dbReference>
<dbReference type="AlphaFoldDB" id="A0A8S3WFH9"/>
<evidence type="ECO:0000259" key="4">
    <source>
        <dbReference type="PROSITE" id="PS51031"/>
    </source>
</evidence>
<dbReference type="EMBL" id="CAJQZP010000359">
    <property type="protein sequence ID" value="CAG4957934.1"/>
    <property type="molecule type" value="Genomic_DNA"/>
</dbReference>